<keyword evidence="1" id="KW-0808">Transferase</keyword>
<dbReference type="GO" id="GO:0008168">
    <property type="term" value="F:methyltransferase activity"/>
    <property type="evidence" value="ECO:0007669"/>
    <property type="project" value="UniProtKB-KW"/>
</dbReference>
<evidence type="ECO:0000313" key="1">
    <source>
        <dbReference type="EMBL" id="SFO48257.1"/>
    </source>
</evidence>
<protein>
    <submittedName>
        <fullName evidence="1">Methyltransferase domain-containing protein</fullName>
    </submittedName>
</protein>
<accession>A0A1I5HJ18</accession>
<dbReference type="InterPro" id="IPR029063">
    <property type="entry name" value="SAM-dependent_MTases_sf"/>
</dbReference>
<keyword evidence="2" id="KW-1185">Reference proteome</keyword>
<reference evidence="2" key="1">
    <citation type="submission" date="2016-10" db="EMBL/GenBank/DDBJ databases">
        <authorList>
            <person name="Varghese N."/>
            <person name="Submissions S."/>
        </authorList>
    </citation>
    <scope>NUCLEOTIDE SEQUENCE [LARGE SCALE GENOMIC DNA]</scope>
    <source>
        <strain evidence="2">DSM 15282</strain>
    </source>
</reference>
<dbReference type="STRING" id="226506.SAMN04488519_10775"/>
<dbReference type="Pfam" id="PF13578">
    <property type="entry name" value="Methyltransf_24"/>
    <property type="match status" value="1"/>
</dbReference>
<proteinExistence type="predicted"/>
<organism evidence="1 2">
    <name type="scientific">Algoriphagus ornithinivorans</name>
    <dbReference type="NCBI Taxonomy" id="226506"/>
    <lineage>
        <taxon>Bacteria</taxon>
        <taxon>Pseudomonadati</taxon>
        <taxon>Bacteroidota</taxon>
        <taxon>Cytophagia</taxon>
        <taxon>Cytophagales</taxon>
        <taxon>Cyclobacteriaceae</taxon>
        <taxon>Algoriphagus</taxon>
    </lineage>
</organism>
<keyword evidence="1" id="KW-0489">Methyltransferase</keyword>
<dbReference type="EMBL" id="FOVW01000007">
    <property type="protein sequence ID" value="SFO48257.1"/>
    <property type="molecule type" value="Genomic_DNA"/>
</dbReference>
<dbReference type="AlphaFoldDB" id="A0A1I5HJ18"/>
<name>A0A1I5HJ18_9BACT</name>
<dbReference type="SUPFAM" id="SSF53335">
    <property type="entry name" value="S-adenosyl-L-methionine-dependent methyltransferases"/>
    <property type="match status" value="1"/>
</dbReference>
<dbReference type="Proteomes" id="UP000199564">
    <property type="component" value="Unassembled WGS sequence"/>
</dbReference>
<dbReference type="GO" id="GO:0032259">
    <property type="term" value="P:methylation"/>
    <property type="evidence" value="ECO:0007669"/>
    <property type="project" value="UniProtKB-KW"/>
</dbReference>
<gene>
    <name evidence="1" type="ORF">SAMN04488519_10775</name>
</gene>
<sequence>MLANLIPGFLKKKLFTQVKKSILASQVQQSEKLPKVQIDEKSLKSARLLPNREALLELFPRGGVVAELGVDQGGFSEKILKINQPKTLHLVDLWSTERYHLGKRKEVEEKFSNEISKGEVSIHIGYSTEVVEKFEKDTFDWIYIDTNHSYATTKEELELWSNKVKPNGIIAGHDYIIGNWNGLVRYGVIEAVHEFCLNHDWEILYLTMELHTAPSFAIRRRQ</sequence>
<dbReference type="Gene3D" id="3.40.50.150">
    <property type="entry name" value="Vaccinia Virus protein VP39"/>
    <property type="match status" value="1"/>
</dbReference>
<evidence type="ECO:0000313" key="2">
    <source>
        <dbReference type="Proteomes" id="UP000199564"/>
    </source>
</evidence>